<sequence>MESSKGIRIAIGNTLDRGGTFCDVIAQLPGRDDVVFKLLSVDPQNYRDAPTEAVRRVLQIDQGRSIPPGEKLDASAVESCRIGTTVATNALLEHKGQRFALLTTKGFQDLCEIGDQARPHLFDLNIRKPQLLFDAVAEADERVTVEDYELNPDPASPAAFDAADPALVQTETGDVVRILQPLDVESTRRTLQALCADGFTSIAICFLHAHIYPEHERLAGRLAAEAGFTVVSLSSAVSPRIKMRTRATAVCIDAYLSPVVRGYVDGFLDGFAVPPQRVEFMASDGGLRQAHKFSGNAALLSGPAGGVVGVARSCFDPKDPRALIGFDMGGTSTDVCRYDGAFDHIMETEIAGRKICTPMLNVSTVAAGGGSMLFVRNGLLVVGPESAGAHPGPACYRKGGPLTITDANLFLGRLVVSSFPSIFGPQANEPLDMDVVADKFAALTAQVNAGAAVPFTPEQIAHGFLEVANESMCRPIRNATEARGFATYEHNLVSFGGAGGQHACAIASNLGIRRILIHRYSSLLSAYGISLAAITAEIEEPSSLVLSADSLPQLREREAALKAKMEQDLRSQDIGQDTIAFQTLLDLQYKGMDTTLSIETPADGDYAASFTAQHLREFAFTTDRDIIVAGIRVRGTASKRAADGQDQLSVTDELDAARRRDLQPPPPSATQQVFLDGAWVPVPVYSLAALAVGSHVQGPAMITDATQTILVEADFECYALSRHIVIEQCGGDSDGDNKNGRAPVIDAETVNPIQLSCFANRFMAIAEQMGNTLQRTSISTSIKERLDFSCAIFSPDGALVANAPHIPVHLGSMQFAIQYQHQLWGATLQPGDVLLTNHPEAGGTHLPDLTVVTPAFHGDQLVFYVASRGHHTDIGGIGITSMVPDSKELWQEGMAVKSMKIVSGGVFLEDEVRDLFLRVADHPGCSATRRLGDNISDIKAKISANQRGITLIRRLCDEFSLPVVHLYMRGIQANAEVAVRALFRDLHKKHGGRTLRAVDWFDDGTPVQVAIRIDGDAGSAVFDFAGTGAQTYGNMNMPVSITHSAVIYVLRCLVNLDIPLNQGCLTPCTIRIPAGSILNPSPTVAICGSTIASQRITDVLLKALNAAAASQGCANSLGWGMGGKDPRTGAIIPGWNYGETVGGGSGAGPHWHGAHGVNVHATNTRATDPEVVEKRTPVIVRRDALNRGSGGRGRFRGGDGITREVEARIPLKFTILSERRTYGPYGLEGGEPGATGSNYIFKKNAAGVREKINIGAKAVVDLNAGDYIQINSPGGGGWGTPLEGPADVSDARARPTPRVEWD</sequence>
<evidence type="ECO:0000259" key="3">
    <source>
        <dbReference type="Pfam" id="PF01968"/>
    </source>
</evidence>
<dbReference type="EMBL" id="CAWUHB010000019">
    <property type="protein sequence ID" value="CAK7220291.1"/>
    <property type="molecule type" value="Genomic_DNA"/>
</dbReference>
<evidence type="ECO:0000259" key="4">
    <source>
        <dbReference type="Pfam" id="PF02538"/>
    </source>
</evidence>
<proteinExistence type="inferred from homology"/>
<dbReference type="InterPro" id="IPR049517">
    <property type="entry name" value="ACX-like_C"/>
</dbReference>
<comment type="caution">
    <text evidence="7">The sequence shown here is derived from an EMBL/GenBank/DDBJ whole genome shotgun (WGS) entry which is preliminary data.</text>
</comment>
<dbReference type="PANTHER" id="PTHR11365:SF2">
    <property type="entry name" value="5-OXOPROLINASE"/>
    <property type="match status" value="1"/>
</dbReference>
<feature type="domain" description="Hydantoinase/oxoprolinase N-terminal" evidence="5">
    <location>
        <begin position="15"/>
        <end position="226"/>
    </location>
</feature>
<name>A0ABP0BLG0_9PEZI</name>
<feature type="compositionally biased region" description="Basic and acidic residues" evidence="2">
    <location>
        <begin position="1289"/>
        <end position="1302"/>
    </location>
</feature>
<evidence type="ECO:0000256" key="1">
    <source>
        <dbReference type="ARBA" id="ARBA00010403"/>
    </source>
</evidence>
<dbReference type="Pfam" id="PF05378">
    <property type="entry name" value="Hydant_A_N"/>
    <property type="match status" value="1"/>
</dbReference>
<reference evidence="7 8" key="1">
    <citation type="submission" date="2024-01" db="EMBL/GenBank/DDBJ databases">
        <authorList>
            <person name="Allen C."/>
            <person name="Tagirdzhanova G."/>
        </authorList>
    </citation>
    <scope>NUCLEOTIDE SEQUENCE [LARGE SCALE GENOMIC DNA]</scope>
</reference>
<dbReference type="InterPro" id="IPR003692">
    <property type="entry name" value="Hydantoinase_B"/>
</dbReference>
<organism evidence="7 8">
    <name type="scientific">Sporothrix curviconia</name>
    <dbReference type="NCBI Taxonomy" id="1260050"/>
    <lineage>
        <taxon>Eukaryota</taxon>
        <taxon>Fungi</taxon>
        <taxon>Dikarya</taxon>
        <taxon>Ascomycota</taxon>
        <taxon>Pezizomycotina</taxon>
        <taxon>Sordariomycetes</taxon>
        <taxon>Sordariomycetidae</taxon>
        <taxon>Ophiostomatales</taxon>
        <taxon>Ophiostomataceae</taxon>
        <taxon>Sporothrix</taxon>
    </lineage>
</organism>
<evidence type="ECO:0000313" key="8">
    <source>
        <dbReference type="Proteomes" id="UP001642405"/>
    </source>
</evidence>
<evidence type="ECO:0000259" key="5">
    <source>
        <dbReference type="Pfam" id="PF05378"/>
    </source>
</evidence>
<feature type="domain" description="Hydantoinase B/oxoprolinase" evidence="4">
    <location>
        <begin position="751"/>
        <end position="1281"/>
    </location>
</feature>
<feature type="region of interest" description="Disordered" evidence="2">
    <location>
        <begin position="1273"/>
        <end position="1302"/>
    </location>
</feature>
<evidence type="ECO:0000259" key="6">
    <source>
        <dbReference type="Pfam" id="PF19278"/>
    </source>
</evidence>
<evidence type="ECO:0000313" key="7">
    <source>
        <dbReference type="EMBL" id="CAK7220291.1"/>
    </source>
</evidence>
<evidence type="ECO:0000256" key="2">
    <source>
        <dbReference type="SAM" id="MobiDB-lite"/>
    </source>
</evidence>
<feature type="domain" description="Hydantoinase A/oxoprolinase" evidence="3">
    <location>
        <begin position="246"/>
        <end position="537"/>
    </location>
</feature>
<protein>
    <recommendedName>
        <fullName evidence="9">5-oxoprolinase (ATP-hydrolysing)</fullName>
    </recommendedName>
</protein>
<dbReference type="Pfam" id="PF01968">
    <property type="entry name" value="Hydantoinase_A"/>
    <property type="match status" value="1"/>
</dbReference>
<feature type="domain" description="Acetophenone carboxylase-like C-terminal" evidence="6">
    <location>
        <begin position="668"/>
        <end position="718"/>
    </location>
</feature>
<dbReference type="Pfam" id="PF02538">
    <property type="entry name" value="Hydantoinase_B"/>
    <property type="match status" value="1"/>
</dbReference>
<keyword evidence="8" id="KW-1185">Reference proteome</keyword>
<evidence type="ECO:0008006" key="9">
    <source>
        <dbReference type="Google" id="ProtNLM"/>
    </source>
</evidence>
<comment type="similarity">
    <text evidence="1">Belongs to the oxoprolinase family.</text>
</comment>
<dbReference type="InterPro" id="IPR008040">
    <property type="entry name" value="Hydant_A_N"/>
</dbReference>
<dbReference type="Pfam" id="PF19278">
    <property type="entry name" value="Hydant_A_C"/>
    <property type="match status" value="1"/>
</dbReference>
<dbReference type="PANTHER" id="PTHR11365">
    <property type="entry name" value="5-OXOPROLINASE RELATED"/>
    <property type="match status" value="1"/>
</dbReference>
<dbReference type="InterPro" id="IPR045079">
    <property type="entry name" value="Oxoprolinase-like"/>
</dbReference>
<dbReference type="Proteomes" id="UP001642405">
    <property type="component" value="Unassembled WGS sequence"/>
</dbReference>
<gene>
    <name evidence="7" type="ORF">SCUCBS95973_004109</name>
</gene>
<accession>A0ABP0BLG0</accession>
<dbReference type="InterPro" id="IPR002821">
    <property type="entry name" value="Hydantoinase_A"/>
</dbReference>